<feature type="domain" description="Methyl-accepting transducer" evidence="4">
    <location>
        <begin position="195"/>
        <end position="424"/>
    </location>
</feature>
<evidence type="ECO:0000256" key="1">
    <source>
        <dbReference type="ARBA" id="ARBA00023224"/>
    </source>
</evidence>
<dbReference type="SUPFAM" id="SSF46458">
    <property type="entry name" value="Globin-like"/>
    <property type="match status" value="1"/>
</dbReference>
<dbReference type="Pfam" id="PF00015">
    <property type="entry name" value="MCPsignal"/>
    <property type="match status" value="1"/>
</dbReference>
<gene>
    <name evidence="5" type="ORF">IGS68_25570</name>
</gene>
<dbReference type="Pfam" id="PF07238">
    <property type="entry name" value="PilZ"/>
    <property type="match status" value="1"/>
</dbReference>
<sequence>MSVDDNANSRLASDSQSRRLAVFRLTQADIDLVREQRSFAEQRLPALLQHWQSRFAAWPEIQSALANPAVHAVRVQHWVRAVSGRIDDDFMRSATQLARTFYENGVPGYAVAVCHNVVITGIIEELGLEAGGNGLGSLLRSGDAARKLALRNALTKLAWLDLELLLETYAEAEAETRTAALQAMAETVEREARSAVERVAIHTGGMARDAEGMAESAERVGASSRTVAAAANQALANAQTVAAATEELAASIREITSQVAHSGAVTRRAVESGERTQATISSLSQAVGKIDEVAKLISAIAGQTNLLALNATIEAARAGEAGKGFAVVAQEVKNLANQTARSTEEITRQINEIQSVTATAVSAVAEIGQTIGEIDRVSGAIAAAMEEQAAATQEISRNVAETTVAAHEVSVRISEVSSEVVQTGDQAAQVKAGSNEVAVSIDDLRRVLVRVVRTSTVEANRRRDERFDVDEPCSVEFGSDRRSARIANLSEGGAMITGVTGIRIGAQGVLALDRRGVRVRFDVLDGDGGALHVRFAAQDMADPRFRAAFESITGGLRPVAAA</sequence>
<organism evidence="5 6">
    <name type="scientific">Skermanella cutis</name>
    <dbReference type="NCBI Taxonomy" id="2775420"/>
    <lineage>
        <taxon>Bacteria</taxon>
        <taxon>Pseudomonadati</taxon>
        <taxon>Pseudomonadota</taxon>
        <taxon>Alphaproteobacteria</taxon>
        <taxon>Rhodospirillales</taxon>
        <taxon>Azospirillaceae</taxon>
        <taxon>Skermanella</taxon>
    </lineage>
</organism>
<dbReference type="SMART" id="SM00283">
    <property type="entry name" value="MA"/>
    <property type="match status" value="1"/>
</dbReference>
<dbReference type="Pfam" id="PF11563">
    <property type="entry name" value="Protoglobin"/>
    <property type="match status" value="1"/>
</dbReference>
<accession>A0ABX7B4Q4</accession>
<keyword evidence="6" id="KW-1185">Reference proteome</keyword>
<evidence type="ECO:0000256" key="2">
    <source>
        <dbReference type="ARBA" id="ARBA00029447"/>
    </source>
</evidence>
<dbReference type="SUPFAM" id="SSF58104">
    <property type="entry name" value="Methyl-accepting chemotaxis protein (MCP) signaling domain"/>
    <property type="match status" value="1"/>
</dbReference>
<dbReference type="Gene3D" id="1.10.287.950">
    <property type="entry name" value="Methyl-accepting chemotaxis protein"/>
    <property type="match status" value="1"/>
</dbReference>
<evidence type="ECO:0000259" key="4">
    <source>
        <dbReference type="PROSITE" id="PS50111"/>
    </source>
</evidence>
<dbReference type="InterPro" id="IPR044398">
    <property type="entry name" value="Globin-sensor_dom"/>
</dbReference>
<evidence type="ECO:0000256" key="3">
    <source>
        <dbReference type="PROSITE-ProRule" id="PRU00284"/>
    </source>
</evidence>
<protein>
    <submittedName>
        <fullName evidence="5">PilZ domain-containing protein</fullName>
    </submittedName>
</protein>
<dbReference type="InterPro" id="IPR009875">
    <property type="entry name" value="PilZ_domain"/>
</dbReference>
<dbReference type="CDD" id="cd01068">
    <property type="entry name" value="globin_sensor"/>
    <property type="match status" value="1"/>
</dbReference>
<dbReference type="InterPro" id="IPR009050">
    <property type="entry name" value="Globin-like_sf"/>
</dbReference>
<dbReference type="RefSeq" id="WP_201075419.1">
    <property type="nucleotide sequence ID" value="NZ_CP067420.1"/>
</dbReference>
<evidence type="ECO:0000313" key="5">
    <source>
        <dbReference type="EMBL" id="QQP89316.1"/>
    </source>
</evidence>
<proteinExistence type="inferred from homology"/>
<dbReference type="Proteomes" id="UP000595197">
    <property type="component" value="Chromosome"/>
</dbReference>
<dbReference type="InterPro" id="IPR012292">
    <property type="entry name" value="Globin/Proto"/>
</dbReference>
<name>A0ABX7B4Q4_9PROT</name>
<dbReference type="InterPro" id="IPR004089">
    <property type="entry name" value="MCPsignal_dom"/>
</dbReference>
<dbReference type="PANTHER" id="PTHR32089:SF112">
    <property type="entry name" value="LYSOZYME-LIKE PROTEIN-RELATED"/>
    <property type="match status" value="1"/>
</dbReference>
<keyword evidence="1 3" id="KW-0807">Transducer</keyword>
<dbReference type="InterPro" id="IPR004090">
    <property type="entry name" value="Chemotax_Me-accpt_rcpt"/>
</dbReference>
<dbReference type="PRINTS" id="PR00260">
    <property type="entry name" value="CHEMTRNSDUCR"/>
</dbReference>
<reference evidence="5" key="1">
    <citation type="submission" date="2021-02" db="EMBL/GenBank/DDBJ databases">
        <title>Skermanella TT6 skin isolate.</title>
        <authorList>
            <person name="Lee K."/>
            <person name="Ganzorig M."/>
        </authorList>
    </citation>
    <scope>NUCLEOTIDE SEQUENCE</scope>
    <source>
        <strain evidence="5">TT6</strain>
    </source>
</reference>
<comment type="similarity">
    <text evidence="2">Belongs to the methyl-accepting chemotaxis (MCP) protein family.</text>
</comment>
<dbReference type="SUPFAM" id="SSF141371">
    <property type="entry name" value="PilZ domain-like"/>
    <property type="match status" value="1"/>
</dbReference>
<dbReference type="PROSITE" id="PS50111">
    <property type="entry name" value="CHEMOTAXIS_TRANSDUC_2"/>
    <property type="match status" value="1"/>
</dbReference>
<dbReference type="Gene3D" id="1.10.490.10">
    <property type="entry name" value="Globins"/>
    <property type="match status" value="1"/>
</dbReference>
<dbReference type="InterPro" id="IPR039379">
    <property type="entry name" value="Protoglobin_sensor_dom"/>
</dbReference>
<evidence type="ECO:0000313" key="6">
    <source>
        <dbReference type="Proteomes" id="UP000595197"/>
    </source>
</evidence>
<dbReference type="PANTHER" id="PTHR32089">
    <property type="entry name" value="METHYL-ACCEPTING CHEMOTAXIS PROTEIN MCPB"/>
    <property type="match status" value="1"/>
</dbReference>
<dbReference type="EMBL" id="CP067420">
    <property type="protein sequence ID" value="QQP89316.1"/>
    <property type="molecule type" value="Genomic_DNA"/>
</dbReference>